<protein>
    <submittedName>
        <fullName evidence="1">Uncharacterized protein</fullName>
    </submittedName>
</protein>
<dbReference type="EMBL" id="KV878258">
    <property type="protein sequence ID" value="OJZ80223.1"/>
    <property type="molecule type" value="Genomic_DNA"/>
</dbReference>
<dbReference type="Proteomes" id="UP000184063">
    <property type="component" value="Unassembled WGS sequence"/>
</dbReference>
<proteinExistence type="predicted"/>
<organism evidence="1 2">
    <name type="scientific">Aspergillus luchuensis (strain CBS 106.47)</name>
    <dbReference type="NCBI Taxonomy" id="1137211"/>
    <lineage>
        <taxon>Eukaryota</taxon>
        <taxon>Fungi</taxon>
        <taxon>Dikarya</taxon>
        <taxon>Ascomycota</taxon>
        <taxon>Pezizomycotina</taxon>
        <taxon>Eurotiomycetes</taxon>
        <taxon>Eurotiomycetidae</taxon>
        <taxon>Eurotiales</taxon>
        <taxon>Aspergillaceae</taxon>
        <taxon>Aspergillus</taxon>
        <taxon>Aspergillus subgen. Circumdati</taxon>
    </lineage>
</organism>
<gene>
    <name evidence="1" type="ORF">ASPFODRAFT_53716</name>
</gene>
<sequence length="55" mass="5978">MEALMPRNVITRPIALKAKLSGALCVSASDFGTSTAAWWFLRQGLGRLGLSQWSL</sequence>
<evidence type="ECO:0000313" key="1">
    <source>
        <dbReference type="EMBL" id="OJZ80223.1"/>
    </source>
</evidence>
<reference evidence="2" key="1">
    <citation type="journal article" date="2017" name="Genome Biol.">
        <title>Comparative genomics reveals high biological diversity and specific adaptations in the industrially and medically important fungal genus Aspergillus.</title>
        <authorList>
            <person name="de Vries R.P."/>
            <person name="Riley R."/>
            <person name="Wiebenga A."/>
            <person name="Aguilar-Osorio G."/>
            <person name="Amillis S."/>
            <person name="Uchima C.A."/>
            <person name="Anderluh G."/>
            <person name="Asadollahi M."/>
            <person name="Askin M."/>
            <person name="Barry K."/>
            <person name="Battaglia E."/>
            <person name="Bayram O."/>
            <person name="Benocci T."/>
            <person name="Braus-Stromeyer S.A."/>
            <person name="Caldana C."/>
            <person name="Canovas D."/>
            <person name="Cerqueira G.C."/>
            <person name="Chen F."/>
            <person name="Chen W."/>
            <person name="Choi C."/>
            <person name="Clum A."/>
            <person name="Dos Santos R.A."/>
            <person name="Damasio A.R."/>
            <person name="Diallinas G."/>
            <person name="Emri T."/>
            <person name="Fekete E."/>
            <person name="Flipphi M."/>
            <person name="Freyberg S."/>
            <person name="Gallo A."/>
            <person name="Gournas C."/>
            <person name="Habgood R."/>
            <person name="Hainaut M."/>
            <person name="Harispe M.L."/>
            <person name="Henrissat B."/>
            <person name="Hilden K.S."/>
            <person name="Hope R."/>
            <person name="Hossain A."/>
            <person name="Karabika E."/>
            <person name="Karaffa L."/>
            <person name="Karanyi Z."/>
            <person name="Krasevec N."/>
            <person name="Kuo A."/>
            <person name="Kusch H."/>
            <person name="LaButti K."/>
            <person name="Lagendijk E.L."/>
            <person name="Lapidus A."/>
            <person name="Levasseur A."/>
            <person name="Lindquist E."/>
            <person name="Lipzen A."/>
            <person name="Logrieco A.F."/>
            <person name="MacCabe A."/>
            <person name="Maekelae M.R."/>
            <person name="Malavazi I."/>
            <person name="Melin P."/>
            <person name="Meyer V."/>
            <person name="Mielnichuk N."/>
            <person name="Miskei M."/>
            <person name="Molnar A.P."/>
            <person name="Mule G."/>
            <person name="Ngan C.Y."/>
            <person name="Orejas M."/>
            <person name="Orosz E."/>
            <person name="Ouedraogo J.P."/>
            <person name="Overkamp K.M."/>
            <person name="Park H.-S."/>
            <person name="Perrone G."/>
            <person name="Piumi F."/>
            <person name="Punt P.J."/>
            <person name="Ram A.F."/>
            <person name="Ramon A."/>
            <person name="Rauscher S."/>
            <person name="Record E."/>
            <person name="Riano-Pachon D.M."/>
            <person name="Robert V."/>
            <person name="Roehrig J."/>
            <person name="Ruller R."/>
            <person name="Salamov A."/>
            <person name="Salih N.S."/>
            <person name="Samson R.A."/>
            <person name="Sandor E."/>
            <person name="Sanguinetti M."/>
            <person name="Schuetze T."/>
            <person name="Sepcic K."/>
            <person name="Shelest E."/>
            <person name="Sherlock G."/>
            <person name="Sophianopoulou V."/>
            <person name="Squina F.M."/>
            <person name="Sun H."/>
            <person name="Susca A."/>
            <person name="Todd R.B."/>
            <person name="Tsang A."/>
            <person name="Unkles S.E."/>
            <person name="van de Wiele N."/>
            <person name="van Rossen-Uffink D."/>
            <person name="Oliveira J.V."/>
            <person name="Vesth T.C."/>
            <person name="Visser J."/>
            <person name="Yu J.-H."/>
            <person name="Zhou M."/>
            <person name="Andersen M.R."/>
            <person name="Archer D.B."/>
            <person name="Baker S.E."/>
            <person name="Benoit I."/>
            <person name="Brakhage A.A."/>
            <person name="Braus G.H."/>
            <person name="Fischer R."/>
            <person name="Frisvad J.C."/>
            <person name="Goldman G.H."/>
            <person name="Houbraken J."/>
            <person name="Oakley B."/>
            <person name="Pocsi I."/>
            <person name="Scazzocchio C."/>
            <person name="Seiboth B."/>
            <person name="vanKuyk P.A."/>
            <person name="Wortman J."/>
            <person name="Dyer P.S."/>
            <person name="Grigoriev I.V."/>
        </authorList>
    </citation>
    <scope>NUCLEOTIDE SEQUENCE [LARGE SCALE GENOMIC DNA]</scope>
    <source>
        <strain evidence="2">CBS 106.47</strain>
    </source>
</reference>
<evidence type="ECO:0000313" key="2">
    <source>
        <dbReference type="Proteomes" id="UP000184063"/>
    </source>
</evidence>
<dbReference type="VEuPathDB" id="FungiDB:ASPFODRAFT_53716"/>
<accession>A0A1M3T0F4</accession>
<dbReference type="AlphaFoldDB" id="A0A1M3T0F4"/>
<name>A0A1M3T0F4_ASPLC</name>